<dbReference type="GO" id="GO:0033214">
    <property type="term" value="P:siderophore-iron import into cell"/>
    <property type="evidence" value="ECO:0007669"/>
    <property type="project" value="TreeGrafter"/>
</dbReference>
<dbReference type="OrthoDB" id="9811721at2"/>
<feature type="transmembrane region" description="Helical" evidence="8">
    <location>
        <begin position="181"/>
        <end position="204"/>
    </location>
</feature>
<evidence type="ECO:0000256" key="5">
    <source>
        <dbReference type="ARBA" id="ARBA00022692"/>
    </source>
</evidence>
<keyword evidence="6 8" id="KW-1133">Transmembrane helix</keyword>
<dbReference type="PANTHER" id="PTHR30472">
    <property type="entry name" value="FERRIC ENTEROBACTIN TRANSPORT SYSTEM PERMEASE PROTEIN"/>
    <property type="match status" value="1"/>
</dbReference>
<evidence type="ECO:0000256" key="3">
    <source>
        <dbReference type="ARBA" id="ARBA00022448"/>
    </source>
</evidence>
<dbReference type="FunFam" id="1.10.3470.10:FF:000001">
    <property type="entry name" value="Vitamin B12 ABC transporter permease BtuC"/>
    <property type="match status" value="1"/>
</dbReference>
<dbReference type="GO" id="GO:0022857">
    <property type="term" value="F:transmembrane transporter activity"/>
    <property type="evidence" value="ECO:0007669"/>
    <property type="project" value="InterPro"/>
</dbReference>
<comment type="subcellular location">
    <subcellularLocation>
        <location evidence="1">Cell membrane</location>
        <topology evidence="1">Multi-pass membrane protein</topology>
    </subcellularLocation>
</comment>
<keyword evidence="4" id="KW-1003">Cell membrane</keyword>
<keyword evidence="3" id="KW-0813">Transport</keyword>
<sequence length="367" mass="38487">MTLPGEGVAERGAGAKKSGAVTVRQWLPSLLWLLLLAAVILSACLGAVTISFSEFYSIVAHKAGLSQAINYEPQQEAVLFTLRFPRVLLGVLVGAGLAVSGAAMQGLFRNPLAEPGLIGISSGASLFAVAVIVLGNKLFASFLEQLGYYALSIAAFTGASLTTMLVYRISVYRGKAVITTLLLAGIAINALSGAFTGLFTYVATNEELRNITFWSLGSLGGATWDNIKVLFPFIIVPLIGLPFLSKSLNALALGESQATHMGVNVDLVKRLVIVLATMAVGASVAMCGIIGFIGLIIPHIIRMIAGANHKTVIVCSALLGAVVLTLADLLARTIVAPAELPIGILTAIIGVPVFIYIIFKEKRARQL</sequence>
<dbReference type="GO" id="GO:0005886">
    <property type="term" value="C:plasma membrane"/>
    <property type="evidence" value="ECO:0007669"/>
    <property type="project" value="UniProtKB-SubCell"/>
</dbReference>
<reference evidence="9 10" key="1">
    <citation type="submission" date="2019-09" db="EMBL/GenBank/DDBJ databases">
        <title>Pararcticibacter amylolyticus gen. nov., sp. nov., isolated from a rottenly hemp rope, and reclassification of Pedobacter tournemirensis as Pararcticibacter tournemirensis comb. nov.</title>
        <authorList>
            <person name="Cai Y."/>
        </authorList>
    </citation>
    <scope>NUCLEOTIDE SEQUENCE [LARGE SCALE GENOMIC DNA]</scope>
    <source>
        <strain evidence="9 10">TF5-37.2-LB10</strain>
    </source>
</reference>
<dbReference type="Pfam" id="PF01032">
    <property type="entry name" value="FecCD"/>
    <property type="match status" value="1"/>
</dbReference>
<dbReference type="CDD" id="cd06550">
    <property type="entry name" value="TM_ABC_iron-siderophores_like"/>
    <property type="match status" value="1"/>
</dbReference>
<feature type="transmembrane region" description="Helical" evidence="8">
    <location>
        <begin position="146"/>
        <end position="169"/>
    </location>
</feature>
<protein>
    <submittedName>
        <fullName evidence="9">Iron ABC transporter permease</fullName>
    </submittedName>
</protein>
<dbReference type="PANTHER" id="PTHR30472:SF25">
    <property type="entry name" value="ABC TRANSPORTER PERMEASE PROTEIN MJ0876-RELATED"/>
    <property type="match status" value="1"/>
</dbReference>
<gene>
    <name evidence="9" type="ORF">F1649_04360</name>
</gene>
<evidence type="ECO:0000256" key="4">
    <source>
        <dbReference type="ARBA" id="ARBA00022475"/>
    </source>
</evidence>
<feature type="transmembrane region" description="Helical" evidence="8">
    <location>
        <begin position="116"/>
        <end position="134"/>
    </location>
</feature>
<dbReference type="SUPFAM" id="SSF81345">
    <property type="entry name" value="ABC transporter involved in vitamin B12 uptake, BtuC"/>
    <property type="match status" value="1"/>
</dbReference>
<dbReference type="AlphaFoldDB" id="A0A5M9HEK6"/>
<dbReference type="EMBL" id="VWNE01000005">
    <property type="protein sequence ID" value="KAA8485416.1"/>
    <property type="molecule type" value="Genomic_DNA"/>
</dbReference>
<feature type="transmembrane region" description="Helical" evidence="8">
    <location>
        <begin position="312"/>
        <end position="334"/>
    </location>
</feature>
<dbReference type="Proteomes" id="UP000322918">
    <property type="component" value="Unassembled WGS sequence"/>
</dbReference>
<name>A0A5M9HEK6_9SPHI</name>
<dbReference type="InterPro" id="IPR037294">
    <property type="entry name" value="ABC_BtuC-like"/>
</dbReference>
<evidence type="ECO:0000256" key="1">
    <source>
        <dbReference type="ARBA" id="ARBA00004651"/>
    </source>
</evidence>
<keyword evidence="10" id="KW-1185">Reference proteome</keyword>
<evidence type="ECO:0000313" key="10">
    <source>
        <dbReference type="Proteomes" id="UP000322918"/>
    </source>
</evidence>
<keyword evidence="5 8" id="KW-0812">Transmembrane</keyword>
<evidence type="ECO:0000256" key="6">
    <source>
        <dbReference type="ARBA" id="ARBA00022989"/>
    </source>
</evidence>
<evidence type="ECO:0000256" key="2">
    <source>
        <dbReference type="ARBA" id="ARBA00007935"/>
    </source>
</evidence>
<accession>A0A5M9HEK6</accession>
<feature type="transmembrane region" description="Helical" evidence="8">
    <location>
        <begin position="87"/>
        <end position="104"/>
    </location>
</feature>
<comment type="similarity">
    <text evidence="2">Belongs to the binding-protein-dependent transport system permease family. FecCD subfamily.</text>
</comment>
<dbReference type="InterPro" id="IPR000522">
    <property type="entry name" value="ABC_transptr_permease_BtuC"/>
</dbReference>
<evidence type="ECO:0000313" key="9">
    <source>
        <dbReference type="EMBL" id="KAA8485416.1"/>
    </source>
</evidence>
<proteinExistence type="inferred from homology"/>
<feature type="transmembrane region" description="Helical" evidence="8">
    <location>
        <begin position="225"/>
        <end position="244"/>
    </location>
</feature>
<organism evidence="9 10">
    <name type="scientific">Arcticibacter tournemirensis</name>
    <dbReference type="NCBI Taxonomy" id="699437"/>
    <lineage>
        <taxon>Bacteria</taxon>
        <taxon>Pseudomonadati</taxon>
        <taxon>Bacteroidota</taxon>
        <taxon>Sphingobacteriia</taxon>
        <taxon>Sphingobacteriales</taxon>
        <taxon>Sphingobacteriaceae</taxon>
        <taxon>Arcticibacter</taxon>
    </lineage>
</organism>
<feature type="transmembrane region" description="Helical" evidence="8">
    <location>
        <begin position="271"/>
        <end position="300"/>
    </location>
</feature>
<evidence type="ECO:0000256" key="8">
    <source>
        <dbReference type="SAM" id="Phobius"/>
    </source>
</evidence>
<dbReference type="Gene3D" id="1.10.3470.10">
    <property type="entry name" value="ABC transporter involved in vitamin B12 uptake, BtuC"/>
    <property type="match status" value="1"/>
</dbReference>
<evidence type="ECO:0000256" key="7">
    <source>
        <dbReference type="ARBA" id="ARBA00023136"/>
    </source>
</evidence>
<feature type="transmembrane region" description="Helical" evidence="8">
    <location>
        <begin position="340"/>
        <end position="359"/>
    </location>
</feature>
<keyword evidence="7 8" id="KW-0472">Membrane</keyword>
<comment type="caution">
    <text evidence="9">The sequence shown here is derived from an EMBL/GenBank/DDBJ whole genome shotgun (WGS) entry which is preliminary data.</text>
</comment>
<feature type="transmembrane region" description="Helical" evidence="8">
    <location>
        <begin position="30"/>
        <end position="52"/>
    </location>
</feature>